<dbReference type="EMBL" id="JBJUIK010000012">
    <property type="protein sequence ID" value="KAL3509601.1"/>
    <property type="molecule type" value="Genomic_DNA"/>
</dbReference>
<evidence type="ECO:0000313" key="2">
    <source>
        <dbReference type="Proteomes" id="UP001630127"/>
    </source>
</evidence>
<comment type="caution">
    <text evidence="1">The sequence shown here is derived from an EMBL/GenBank/DDBJ whole genome shotgun (WGS) entry which is preliminary data.</text>
</comment>
<gene>
    <name evidence="1" type="ORF">ACH5RR_029002</name>
</gene>
<proteinExistence type="predicted"/>
<organism evidence="1 2">
    <name type="scientific">Cinchona calisaya</name>
    <dbReference type="NCBI Taxonomy" id="153742"/>
    <lineage>
        <taxon>Eukaryota</taxon>
        <taxon>Viridiplantae</taxon>
        <taxon>Streptophyta</taxon>
        <taxon>Embryophyta</taxon>
        <taxon>Tracheophyta</taxon>
        <taxon>Spermatophyta</taxon>
        <taxon>Magnoliopsida</taxon>
        <taxon>eudicotyledons</taxon>
        <taxon>Gunneridae</taxon>
        <taxon>Pentapetalae</taxon>
        <taxon>asterids</taxon>
        <taxon>lamiids</taxon>
        <taxon>Gentianales</taxon>
        <taxon>Rubiaceae</taxon>
        <taxon>Cinchonoideae</taxon>
        <taxon>Cinchoneae</taxon>
        <taxon>Cinchona</taxon>
    </lineage>
</organism>
<keyword evidence="2" id="KW-1185">Reference proteome</keyword>
<name>A0ABD2YQD9_9GENT</name>
<dbReference type="AlphaFoldDB" id="A0ABD2YQD9"/>
<accession>A0ABD2YQD9</accession>
<protein>
    <submittedName>
        <fullName evidence="1">Uncharacterized protein</fullName>
    </submittedName>
</protein>
<dbReference type="Proteomes" id="UP001630127">
    <property type="component" value="Unassembled WGS sequence"/>
</dbReference>
<reference evidence="1 2" key="1">
    <citation type="submission" date="2024-11" db="EMBL/GenBank/DDBJ databases">
        <title>A near-complete genome assembly of Cinchona calisaya.</title>
        <authorList>
            <person name="Lian D.C."/>
            <person name="Zhao X.W."/>
            <person name="Wei L."/>
        </authorList>
    </citation>
    <scope>NUCLEOTIDE SEQUENCE [LARGE SCALE GENOMIC DNA]</scope>
    <source>
        <tissue evidence="1">Nenye</tissue>
    </source>
</reference>
<evidence type="ECO:0000313" key="1">
    <source>
        <dbReference type="EMBL" id="KAL3509601.1"/>
    </source>
</evidence>
<sequence length="143" mass="16280">MDSSVEILKLGCCFLYLRPVTTRVSSLKSLYSSATNLKGGDIVRILSICCFNLEFLSIEHVWFSEDFKIESSKLKELRFCELGGPHLARKHRSVKISAPCLHSIRFVSFYMGKYDLEYVPSSAEADVQFESRDKLELPVGVIY</sequence>